<dbReference type="EMBL" id="NAPY01000038">
    <property type="protein sequence ID" value="MUL38403.1"/>
    <property type="molecule type" value="Genomic_DNA"/>
</dbReference>
<proteinExistence type="predicted"/>
<gene>
    <name evidence="2" type="ORF">BWI75_19230</name>
</gene>
<dbReference type="Proteomes" id="UP000441797">
    <property type="component" value="Unassembled WGS sequence"/>
</dbReference>
<sequence length="457" mass="51926">MANSIVRTDRWQLNPTPKQHEFLEATVNEYRAFCKALSYVVMGHWTEIAGSSSRCAAVERLIHKTSSNPNPKYQYFQKRFYKFPSYLRRAAIEFVLGQVSSFLTRYYDWQSGNRASIDALPPRFNPKAGCYPALYRGQCIKFDSEFNVAEIKVWNGSDWVWGKVQITQLRQRHLLSHAKGLSPSLIVKNGRAHLSVPFKLHPKKLSGDVVCAVDVGINTTATATIVSSDGTVIQSAFLHRGGDIDRRDKVLGQIRRKAKLTKKLHKGFCKGLYRRARGINHNMAQHISKEIVQFALSFGASVIVFENLKDWKPSCGKKRSTLKQRFHGWLHRLLVQLTQNKFVEVGGKVELVYPRGTSSWAYDGSGQLKRTKANYALATFQNGKRYNADLNGSSNIAARYWAYKLKLAYRNGRQLLSSKSSGSKSRMPIVLSHLWDLDATLHLLDRSVEHSLARKVY</sequence>
<protein>
    <submittedName>
        <fullName evidence="2">Transposase</fullName>
    </submittedName>
</protein>
<dbReference type="AlphaFoldDB" id="A0A6N8FZ93"/>
<reference evidence="2 3" key="1">
    <citation type="journal article" date="2019" name="Front. Microbiol.">
        <title>Genomic Features for Desiccation Tolerance and Sugar Biosynthesis in the Extremophile Gloeocapsopsis sp. UTEX B3054.</title>
        <authorList>
            <person name="Urrejola C."/>
            <person name="Alcorta J."/>
            <person name="Salas L."/>
            <person name="Vasquez M."/>
            <person name="Polz M.F."/>
            <person name="Vicuna R."/>
            <person name="Diez B."/>
        </authorList>
    </citation>
    <scope>NUCLEOTIDE SEQUENCE [LARGE SCALE GENOMIC DNA]</scope>
    <source>
        <strain evidence="2 3">1H9</strain>
    </source>
</reference>
<keyword evidence="1" id="KW-0238">DNA-binding</keyword>
<accession>A0A6N8FZ93</accession>
<evidence type="ECO:0000256" key="1">
    <source>
        <dbReference type="ARBA" id="ARBA00023125"/>
    </source>
</evidence>
<name>A0A6N8FZ93_9CHRO</name>
<dbReference type="GO" id="GO:0003677">
    <property type="term" value="F:DNA binding"/>
    <property type="evidence" value="ECO:0007669"/>
    <property type="project" value="UniProtKB-KW"/>
</dbReference>
<evidence type="ECO:0000313" key="2">
    <source>
        <dbReference type="EMBL" id="MUL38403.1"/>
    </source>
</evidence>
<keyword evidence="3" id="KW-1185">Reference proteome</keyword>
<evidence type="ECO:0000313" key="3">
    <source>
        <dbReference type="Proteomes" id="UP000441797"/>
    </source>
</evidence>
<dbReference type="InterPro" id="IPR010095">
    <property type="entry name" value="Cas12f1-like_TNB"/>
</dbReference>
<dbReference type="OrthoDB" id="446094at2"/>
<dbReference type="RefSeq" id="WP_105222036.1">
    <property type="nucleotide sequence ID" value="NZ_CAWNSU010000123.1"/>
</dbReference>
<dbReference type="NCBIfam" id="TIGR01766">
    <property type="entry name" value="IS200/IS605 family accessory protein TnpB-like domain"/>
    <property type="match status" value="1"/>
</dbReference>
<comment type="caution">
    <text evidence="2">The sequence shown here is derived from an EMBL/GenBank/DDBJ whole genome shotgun (WGS) entry which is preliminary data.</text>
</comment>
<organism evidence="2 3">
    <name type="scientific">Gloeocapsopsis dulcis AAB1 = 1H9</name>
    <dbReference type="NCBI Taxonomy" id="1433147"/>
    <lineage>
        <taxon>Bacteria</taxon>
        <taxon>Bacillati</taxon>
        <taxon>Cyanobacteriota</taxon>
        <taxon>Cyanophyceae</taxon>
        <taxon>Oscillatoriophycideae</taxon>
        <taxon>Chroococcales</taxon>
        <taxon>Chroococcaceae</taxon>
        <taxon>Gloeocapsopsis</taxon>
        <taxon>Gloeocapsopsis dulcis</taxon>
    </lineage>
</organism>